<evidence type="ECO:0000313" key="2">
    <source>
        <dbReference type="EMBL" id="TKW40189.1"/>
    </source>
</evidence>
<gene>
    <name evidence="2" type="ORF">SEVIR_1G229850v2</name>
</gene>
<dbReference type="Gramene" id="TKW40189">
    <property type="protein sequence ID" value="TKW40189"/>
    <property type="gene ID" value="SEVIR_1G229850v2"/>
</dbReference>
<feature type="compositionally biased region" description="Polar residues" evidence="1">
    <location>
        <begin position="113"/>
        <end position="123"/>
    </location>
</feature>
<dbReference type="EMBL" id="CM016552">
    <property type="protein sequence ID" value="TKW40189.1"/>
    <property type="molecule type" value="Genomic_DNA"/>
</dbReference>
<sequence length="158" mass="16514">MVEARQGKVAGRVSLNPNPAAAFASATADAGLGDFSGVGRPSATASAPPRSRNETAASACSQEPRKRREIRNPCFPYVTRGPRCGRSSQSRAPTWTPAVPAGQGEARHMWTAQPHTGPSSSVRSCAGVDRTDESRPGPRKREPASCEAGGVVRFAACL</sequence>
<evidence type="ECO:0000313" key="3">
    <source>
        <dbReference type="Proteomes" id="UP000298652"/>
    </source>
</evidence>
<feature type="compositionally biased region" description="Basic and acidic residues" evidence="1">
    <location>
        <begin position="129"/>
        <end position="144"/>
    </location>
</feature>
<evidence type="ECO:0000256" key="1">
    <source>
        <dbReference type="SAM" id="MobiDB-lite"/>
    </source>
</evidence>
<organism evidence="2 3">
    <name type="scientific">Setaria viridis</name>
    <name type="common">Green bristlegrass</name>
    <name type="synonym">Setaria italica subsp. viridis</name>
    <dbReference type="NCBI Taxonomy" id="4556"/>
    <lineage>
        <taxon>Eukaryota</taxon>
        <taxon>Viridiplantae</taxon>
        <taxon>Streptophyta</taxon>
        <taxon>Embryophyta</taxon>
        <taxon>Tracheophyta</taxon>
        <taxon>Spermatophyta</taxon>
        <taxon>Magnoliopsida</taxon>
        <taxon>Liliopsida</taxon>
        <taxon>Poales</taxon>
        <taxon>Poaceae</taxon>
        <taxon>PACMAD clade</taxon>
        <taxon>Panicoideae</taxon>
        <taxon>Panicodae</taxon>
        <taxon>Paniceae</taxon>
        <taxon>Cenchrinae</taxon>
        <taxon>Setaria</taxon>
    </lineage>
</organism>
<reference evidence="2" key="1">
    <citation type="submission" date="2019-03" db="EMBL/GenBank/DDBJ databases">
        <title>WGS assembly of Setaria viridis.</title>
        <authorList>
            <person name="Huang P."/>
            <person name="Jenkins J."/>
            <person name="Grimwood J."/>
            <person name="Barry K."/>
            <person name="Healey A."/>
            <person name="Mamidi S."/>
            <person name="Sreedasyam A."/>
            <person name="Shu S."/>
            <person name="Feldman M."/>
            <person name="Wu J."/>
            <person name="Yu Y."/>
            <person name="Chen C."/>
            <person name="Johnson J."/>
            <person name="Rokhsar D."/>
            <person name="Baxter I."/>
            <person name="Schmutz J."/>
            <person name="Brutnell T."/>
            <person name="Kellogg E."/>
        </authorList>
    </citation>
    <scope>NUCLEOTIDE SEQUENCE [LARGE SCALE GENOMIC DNA]</scope>
</reference>
<keyword evidence="3" id="KW-1185">Reference proteome</keyword>
<dbReference type="AlphaFoldDB" id="A0A4U6WG40"/>
<name>A0A4U6WG40_SETVI</name>
<feature type="region of interest" description="Disordered" evidence="1">
    <location>
        <begin position="81"/>
        <end position="145"/>
    </location>
</feature>
<dbReference type="Proteomes" id="UP000298652">
    <property type="component" value="Chromosome 1"/>
</dbReference>
<feature type="region of interest" description="Disordered" evidence="1">
    <location>
        <begin position="30"/>
        <end position="66"/>
    </location>
</feature>
<accession>A0A4U6WG40</accession>
<proteinExistence type="predicted"/>
<protein>
    <submittedName>
        <fullName evidence="2">Uncharacterized protein</fullName>
    </submittedName>
</protein>